<dbReference type="GO" id="GO:0016874">
    <property type="term" value="F:ligase activity"/>
    <property type="evidence" value="ECO:0007669"/>
    <property type="project" value="UniProtKB-KW"/>
</dbReference>
<sequence>MWLDYLIFAEEQLTARTFPAIWKYSRVFCYNYLNITNDATKGGAVMNYIFISPSFPSNFENFIVALKEEGVNVLGLGSEPYEMLSARLRDTLSEYYRVGSMENYDEMFKGVAYLSFKHGKIDRLESHNEYWLQQDARLRTDFNIPGFKTKDMPRVKRKSVMKSVFQEAGANFIRGTVIASLEEAEAFIAETGYPVCVKPDIGVGAEHTYKLNSREDLIRFFLNKPNREFIIEEFINGEIHTFDGLVDGDGNIVFYSSFIYNIGVMDMVNDQLDAFYYSLREPARDLVDIGSKIVKGLELRERFFHIEFFRLDDGKLVALEINTRPPGGLSMDMFNYANDADLYKEYARLASGKRLSAELDRKYFVGYAGRRKSKYYRYVLDDILEKYGDAILIHEPVSGIFAPALGDYAFLFRSRDYEELQKMQNDILELG</sequence>
<dbReference type="STRING" id="994573.T472_0214705"/>
<dbReference type="PANTHER" id="PTHR43585">
    <property type="entry name" value="FUMIPYRROLE BIOSYNTHESIS PROTEIN C"/>
    <property type="match status" value="1"/>
</dbReference>
<dbReference type="PROSITE" id="PS50975">
    <property type="entry name" value="ATP_GRASP"/>
    <property type="match status" value="1"/>
</dbReference>
<keyword evidence="3 4" id="KW-0067">ATP-binding</keyword>
<keyword evidence="2 4" id="KW-0547">Nucleotide-binding</keyword>
<dbReference type="InterPro" id="IPR013815">
    <property type="entry name" value="ATP_grasp_subdomain_1"/>
</dbReference>
<dbReference type="PATRIC" id="fig|994573.3.peg.2767"/>
<keyword evidence="7" id="KW-1185">Reference proteome</keyword>
<dbReference type="GO" id="GO:0005524">
    <property type="term" value="F:ATP binding"/>
    <property type="evidence" value="ECO:0007669"/>
    <property type="project" value="UniProtKB-UniRule"/>
</dbReference>
<dbReference type="GO" id="GO:0046872">
    <property type="term" value="F:metal ion binding"/>
    <property type="evidence" value="ECO:0007669"/>
    <property type="project" value="InterPro"/>
</dbReference>
<keyword evidence="1 6" id="KW-0436">Ligase</keyword>
<dbReference type="AlphaFoldDB" id="V7I3B0"/>
<reference evidence="6 7" key="1">
    <citation type="journal article" date="2014" name="Genome Announc.">
        <title>Genome Sequence of Youngiibacter fragilis, the Type Strain of the Genus Youngiibacter.</title>
        <authorList>
            <person name="Wawrik C.B."/>
            <person name="Callaghan A.V."/>
            <person name="Stamps B.W."/>
            <person name="Wawrik B."/>
        </authorList>
    </citation>
    <scope>NUCLEOTIDE SEQUENCE [LARGE SCALE GENOMIC DNA]</scope>
    <source>
        <strain evidence="6 7">232.1</strain>
    </source>
</reference>
<feature type="domain" description="ATP-grasp" evidence="5">
    <location>
        <begin position="162"/>
        <end position="351"/>
    </location>
</feature>
<evidence type="ECO:0000256" key="2">
    <source>
        <dbReference type="ARBA" id="ARBA00022741"/>
    </source>
</evidence>
<evidence type="ECO:0000313" key="7">
    <source>
        <dbReference type="Proteomes" id="UP000017747"/>
    </source>
</evidence>
<accession>V7I3B0</accession>
<dbReference type="InterPro" id="IPR011761">
    <property type="entry name" value="ATP-grasp"/>
</dbReference>
<dbReference type="Gene3D" id="3.40.50.20">
    <property type="match status" value="1"/>
</dbReference>
<name>V7I3B0_9CLOT</name>
<comment type="caution">
    <text evidence="6">The sequence shown here is derived from an EMBL/GenBank/DDBJ whole genome shotgun (WGS) entry which is preliminary data.</text>
</comment>
<dbReference type="Gene3D" id="3.30.470.20">
    <property type="entry name" value="ATP-grasp fold, B domain"/>
    <property type="match status" value="1"/>
</dbReference>
<evidence type="ECO:0000256" key="3">
    <source>
        <dbReference type="ARBA" id="ARBA00022840"/>
    </source>
</evidence>
<evidence type="ECO:0000259" key="5">
    <source>
        <dbReference type="PROSITE" id="PS50975"/>
    </source>
</evidence>
<gene>
    <name evidence="6" type="ORF">T472_0214705</name>
</gene>
<evidence type="ECO:0000313" key="6">
    <source>
        <dbReference type="EMBL" id="ETA79771.1"/>
    </source>
</evidence>
<proteinExistence type="predicted"/>
<dbReference type="PANTHER" id="PTHR43585:SF2">
    <property type="entry name" value="ATP-GRASP ENZYME FSQD"/>
    <property type="match status" value="1"/>
</dbReference>
<protein>
    <submittedName>
        <fullName evidence="6">Carboxylate--amine ligase</fullName>
    </submittedName>
</protein>
<dbReference type="InterPro" id="IPR052032">
    <property type="entry name" value="ATP-dep_AA_Ligase"/>
</dbReference>
<dbReference type="Proteomes" id="UP000017747">
    <property type="component" value="Unassembled WGS sequence"/>
</dbReference>
<dbReference type="SUPFAM" id="SSF56059">
    <property type="entry name" value="Glutathione synthetase ATP-binding domain-like"/>
    <property type="match status" value="1"/>
</dbReference>
<evidence type="ECO:0000256" key="4">
    <source>
        <dbReference type="PROSITE-ProRule" id="PRU00409"/>
    </source>
</evidence>
<dbReference type="Gene3D" id="3.30.1490.20">
    <property type="entry name" value="ATP-grasp fold, A domain"/>
    <property type="match status" value="1"/>
</dbReference>
<dbReference type="Pfam" id="PF13535">
    <property type="entry name" value="ATP-grasp_4"/>
    <property type="match status" value="1"/>
</dbReference>
<dbReference type="eggNOG" id="COG0026">
    <property type="taxonomic scope" value="Bacteria"/>
</dbReference>
<dbReference type="EMBL" id="AXUN02000198">
    <property type="protein sequence ID" value="ETA79771.1"/>
    <property type="molecule type" value="Genomic_DNA"/>
</dbReference>
<evidence type="ECO:0000256" key="1">
    <source>
        <dbReference type="ARBA" id="ARBA00022598"/>
    </source>
</evidence>
<organism evidence="6 7">
    <name type="scientific">Youngiibacter fragilis 232.1</name>
    <dbReference type="NCBI Taxonomy" id="994573"/>
    <lineage>
        <taxon>Bacteria</taxon>
        <taxon>Bacillati</taxon>
        <taxon>Bacillota</taxon>
        <taxon>Clostridia</taxon>
        <taxon>Eubacteriales</taxon>
        <taxon>Clostridiaceae</taxon>
        <taxon>Youngiibacter</taxon>
    </lineage>
</organism>